<evidence type="ECO:0000256" key="1">
    <source>
        <dbReference type="ARBA" id="ARBA00004202"/>
    </source>
</evidence>
<evidence type="ECO:0000313" key="10">
    <source>
        <dbReference type="EMBL" id="GCE76386.1"/>
    </source>
</evidence>
<dbReference type="Gene3D" id="3.40.50.300">
    <property type="entry name" value="P-loop containing nucleotide triphosphate hydrolases"/>
    <property type="match status" value="2"/>
</dbReference>
<keyword evidence="5" id="KW-0408">Iron</keyword>
<sequence>MPSSLTSTSLSRPGAAHTLDGVGGARYTSAVSLDRPLPVRRVRPSGVPVDGDAWYLRVPAVRQVLAEGWDLGPVTVLVGENGAGKSTLVEALAVSRGMGPEGGSIGSGYTTRPSEPDLWFDVERDPGAGRSGFFLRAETMHAFYSFLEENPGGSPHEPRFHEMSHGESFLSLVGNRMLRAGLYVLDEPEAALSFTGCLALVAHLHDLARSTPSQVVVSTHSPVVAAIPGATVFEVGEWGIRECAWEDLDLVQRWRGFLDDPRRYLRHVVDD</sequence>
<dbReference type="GO" id="GO:0005886">
    <property type="term" value="C:plasma membrane"/>
    <property type="evidence" value="ECO:0007669"/>
    <property type="project" value="UniProtKB-SubCell"/>
</dbReference>
<dbReference type="InterPro" id="IPR051535">
    <property type="entry name" value="Siderophore_ABC-ATPase"/>
</dbReference>
<organism evidence="10 11">
    <name type="scientific">Cellulomonas biazotea</name>
    <dbReference type="NCBI Taxonomy" id="1709"/>
    <lineage>
        <taxon>Bacteria</taxon>
        <taxon>Bacillati</taxon>
        <taxon>Actinomycetota</taxon>
        <taxon>Actinomycetes</taxon>
        <taxon>Micrococcales</taxon>
        <taxon>Cellulomonadaceae</taxon>
        <taxon>Cellulomonas</taxon>
    </lineage>
</organism>
<keyword evidence="7" id="KW-0472">Membrane</keyword>
<dbReference type="GO" id="GO:0016887">
    <property type="term" value="F:ATP hydrolysis activity"/>
    <property type="evidence" value="ECO:0007669"/>
    <property type="project" value="InterPro"/>
</dbReference>
<dbReference type="CDD" id="cd00267">
    <property type="entry name" value="ABC_ATPase"/>
    <property type="match status" value="1"/>
</dbReference>
<comment type="caution">
    <text evidence="10">The sequence shown here is derived from an EMBL/GenBank/DDBJ whole genome shotgun (WGS) entry which is preliminary data.</text>
</comment>
<evidence type="ECO:0000256" key="3">
    <source>
        <dbReference type="ARBA" id="ARBA00022475"/>
    </source>
</evidence>
<dbReference type="Proteomes" id="UP000289954">
    <property type="component" value="Unassembled WGS sequence"/>
</dbReference>
<keyword evidence="4" id="KW-0410">Iron transport</keyword>
<keyword evidence="2" id="KW-0813">Transport</keyword>
<evidence type="ECO:0000256" key="8">
    <source>
        <dbReference type="SAM" id="MobiDB-lite"/>
    </source>
</evidence>
<dbReference type="GO" id="GO:0006826">
    <property type="term" value="P:iron ion transport"/>
    <property type="evidence" value="ECO:0007669"/>
    <property type="project" value="UniProtKB-KW"/>
</dbReference>
<feature type="compositionally biased region" description="Low complexity" evidence="8">
    <location>
        <begin position="1"/>
        <end position="11"/>
    </location>
</feature>
<keyword evidence="3" id="KW-1003">Cell membrane</keyword>
<feature type="region of interest" description="Disordered" evidence="8">
    <location>
        <begin position="1"/>
        <end position="21"/>
    </location>
</feature>
<evidence type="ECO:0000259" key="9">
    <source>
        <dbReference type="SMART" id="SM00382"/>
    </source>
</evidence>
<dbReference type="GO" id="GO:0005524">
    <property type="term" value="F:ATP binding"/>
    <property type="evidence" value="ECO:0007669"/>
    <property type="project" value="UniProtKB-KW"/>
</dbReference>
<dbReference type="Pfam" id="PF13304">
    <property type="entry name" value="AAA_21"/>
    <property type="match status" value="1"/>
</dbReference>
<evidence type="ECO:0000256" key="7">
    <source>
        <dbReference type="ARBA" id="ARBA00023136"/>
    </source>
</evidence>
<feature type="domain" description="AAA+ ATPase" evidence="9">
    <location>
        <begin position="71"/>
        <end position="237"/>
    </location>
</feature>
<dbReference type="PANTHER" id="PTHR42771:SF2">
    <property type="entry name" value="IRON(3+)-HYDROXAMATE IMPORT ATP-BINDING PROTEIN FHUC"/>
    <property type="match status" value="1"/>
</dbReference>
<evidence type="ECO:0000256" key="2">
    <source>
        <dbReference type="ARBA" id="ARBA00022448"/>
    </source>
</evidence>
<comment type="subcellular location">
    <subcellularLocation>
        <location evidence="1">Cell membrane</location>
        <topology evidence="1">Peripheral membrane protein</topology>
    </subcellularLocation>
</comment>
<evidence type="ECO:0000256" key="4">
    <source>
        <dbReference type="ARBA" id="ARBA00022496"/>
    </source>
</evidence>
<protein>
    <submittedName>
        <fullName evidence="10">ABC transporter, ATP-binding protein</fullName>
    </submittedName>
</protein>
<evidence type="ECO:0000313" key="11">
    <source>
        <dbReference type="Proteomes" id="UP000289954"/>
    </source>
</evidence>
<dbReference type="PANTHER" id="PTHR42771">
    <property type="entry name" value="IRON(3+)-HYDROXAMATE IMPORT ATP-BINDING PROTEIN FHUC"/>
    <property type="match status" value="1"/>
</dbReference>
<gene>
    <name evidence="10" type="ORF">CBZ_14420</name>
</gene>
<accession>A0A402DQL9</accession>
<name>A0A402DQL9_9CELL</name>
<dbReference type="EMBL" id="BIMR01000093">
    <property type="protein sequence ID" value="GCE76386.1"/>
    <property type="molecule type" value="Genomic_DNA"/>
</dbReference>
<dbReference type="SMART" id="SM00382">
    <property type="entry name" value="AAA"/>
    <property type="match status" value="1"/>
</dbReference>
<dbReference type="OrthoDB" id="9784297at2"/>
<keyword evidence="10" id="KW-0547">Nucleotide-binding</keyword>
<proteinExistence type="predicted"/>
<keyword evidence="10" id="KW-0067">ATP-binding</keyword>
<evidence type="ECO:0000256" key="5">
    <source>
        <dbReference type="ARBA" id="ARBA00023004"/>
    </source>
</evidence>
<dbReference type="InterPro" id="IPR027417">
    <property type="entry name" value="P-loop_NTPase"/>
</dbReference>
<keyword evidence="6" id="KW-0406">Ion transport</keyword>
<dbReference type="InterPro" id="IPR003593">
    <property type="entry name" value="AAA+_ATPase"/>
</dbReference>
<dbReference type="AlphaFoldDB" id="A0A402DQL9"/>
<evidence type="ECO:0000256" key="6">
    <source>
        <dbReference type="ARBA" id="ARBA00023065"/>
    </source>
</evidence>
<keyword evidence="11" id="KW-1185">Reference proteome</keyword>
<dbReference type="SUPFAM" id="SSF52540">
    <property type="entry name" value="P-loop containing nucleoside triphosphate hydrolases"/>
    <property type="match status" value="1"/>
</dbReference>
<dbReference type="InterPro" id="IPR003959">
    <property type="entry name" value="ATPase_AAA_core"/>
</dbReference>
<reference evidence="10 11" key="1">
    <citation type="submission" date="2019-01" db="EMBL/GenBank/DDBJ databases">
        <title>Draft genome sequence of Cellulomonas takizawaensis strain TKZ-21.</title>
        <authorList>
            <person name="Yamamura H."/>
            <person name="Hayashi T."/>
            <person name="Hamada M."/>
            <person name="Serisawa Y."/>
            <person name="Matsuyama K."/>
            <person name="Nakagawa Y."/>
            <person name="Otoguro M."/>
            <person name="Yanagida F."/>
            <person name="Hayakawa M."/>
        </authorList>
    </citation>
    <scope>NUCLEOTIDE SEQUENCE [LARGE SCALE GENOMIC DNA]</scope>
    <source>
        <strain evidence="10 11">NBRC12680</strain>
    </source>
</reference>